<comment type="subcellular location">
    <subcellularLocation>
        <location evidence="1">Membrane</location>
    </subcellularLocation>
</comment>
<dbReference type="NCBIfam" id="NF008035">
    <property type="entry name" value="PRK10767.1"/>
    <property type="match status" value="1"/>
</dbReference>
<evidence type="ECO:0000256" key="4">
    <source>
        <dbReference type="ARBA" id="ARBA00022729"/>
    </source>
</evidence>
<dbReference type="GO" id="GO:0005524">
    <property type="term" value="F:ATP binding"/>
    <property type="evidence" value="ECO:0007669"/>
    <property type="project" value="InterPro"/>
</dbReference>
<evidence type="ECO:0000259" key="13">
    <source>
        <dbReference type="PROSITE" id="PS51188"/>
    </source>
</evidence>
<evidence type="ECO:0000256" key="1">
    <source>
        <dbReference type="ARBA" id="ARBA00004370"/>
    </source>
</evidence>
<dbReference type="SUPFAM" id="SSF57938">
    <property type="entry name" value="DnaJ/Hsp40 cysteine-rich domain"/>
    <property type="match status" value="1"/>
</dbReference>
<dbReference type="FunFam" id="2.10.230.10:FF:000002">
    <property type="entry name" value="Molecular chaperone DnaJ"/>
    <property type="match status" value="1"/>
</dbReference>
<dbReference type="InterPro" id="IPR001611">
    <property type="entry name" value="Leu-rich_rpt"/>
</dbReference>
<evidence type="ECO:0000256" key="10">
    <source>
        <dbReference type="PROSITE-ProRule" id="PRU00546"/>
    </source>
</evidence>
<dbReference type="SUPFAM" id="SSF52058">
    <property type="entry name" value="L domain-like"/>
    <property type="match status" value="1"/>
</dbReference>
<keyword evidence="9" id="KW-0143">Chaperone</keyword>
<evidence type="ECO:0000256" key="2">
    <source>
        <dbReference type="ARBA" id="ARBA00022614"/>
    </source>
</evidence>
<protein>
    <submittedName>
        <fullName evidence="14">Chaperone protein dnaJ GFA2, mitochondrial</fullName>
    </submittedName>
</protein>
<dbReference type="GO" id="GO:0042026">
    <property type="term" value="P:protein refolding"/>
    <property type="evidence" value="ECO:0007669"/>
    <property type="project" value="TreeGrafter"/>
</dbReference>
<dbReference type="PROSITE" id="PS51188">
    <property type="entry name" value="ZF_CR"/>
    <property type="match status" value="1"/>
</dbReference>
<dbReference type="Gene3D" id="2.10.230.10">
    <property type="entry name" value="Heat shock protein DnaJ, cysteine-rich domain"/>
    <property type="match status" value="1"/>
</dbReference>
<dbReference type="EMBL" id="JACGWO010000012">
    <property type="protein sequence ID" value="KAK4414422.1"/>
    <property type="molecule type" value="Genomic_DNA"/>
</dbReference>
<proteinExistence type="inferred from homology"/>
<dbReference type="CDD" id="cd06257">
    <property type="entry name" value="DnaJ"/>
    <property type="match status" value="1"/>
</dbReference>
<evidence type="ECO:0000259" key="12">
    <source>
        <dbReference type="PROSITE" id="PS50076"/>
    </source>
</evidence>
<feature type="domain" description="J" evidence="12">
    <location>
        <begin position="406"/>
        <end position="471"/>
    </location>
</feature>
<evidence type="ECO:0000256" key="3">
    <source>
        <dbReference type="ARBA" id="ARBA00022723"/>
    </source>
</evidence>
<dbReference type="InterPro" id="IPR012724">
    <property type="entry name" value="DnaJ"/>
</dbReference>
<reference evidence="14" key="2">
    <citation type="journal article" date="2024" name="Plant">
        <title>Genomic evolution and insights into agronomic trait innovations of Sesamum species.</title>
        <authorList>
            <person name="Miao H."/>
            <person name="Wang L."/>
            <person name="Qu L."/>
            <person name="Liu H."/>
            <person name="Sun Y."/>
            <person name="Le M."/>
            <person name="Wang Q."/>
            <person name="Wei S."/>
            <person name="Zheng Y."/>
            <person name="Lin W."/>
            <person name="Duan Y."/>
            <person name="Cao H."/>
            <person name="Xiong S."/>
            <person name="Wang X."/>
            <person name="Wei L."/>
            <person name="Li C."/>
            <person name="Ma Q."/>
            <person name="Ju M."/>
            <person name="Zhao R."/>
            <person name="Li G."/>
            <person name="Mu C."/>
            <person name="Tian Q."/>
            <person name="Mei H."/>
            <person name="Zhang T."/>
            <person name="Gao T."/>
            <person name="Zhang H."/>
        </authorList>
    </citation>
    <scope>NUCLEOTIDE SEQUENCE</scope>
    <source>
        <strain evidence="14">3651</strain>
    </source>
</reference>
<dbReference type="Pfam" id="PF00226">
    <property type="entry name" value="DnaJ"/>
    <property type="match status" value="1"/>
</dbReference>
<dbReference type="GO" id="GO:0008270">
    <property type="term" value="F:zinc ion binding"/>
    <property type="evidence" value="ECO:0007669"/>
    <property type="project" value="UniProtKB-KW"/>
</dbReference>
<dbReference type="InterPro" id="IPR001305">
    <property type="entry name" value="HSP_DnaJ_Cys-rich_dom"/>
</dbReference>
<gene>
    <name evidence="14" type="ORF">Salat_2855200</name>
</gene>
<dbReference type="Pfam" id="PF01556">
    <property type="entry name" value="DnaJ_C"/>
    <property type="match status" value="1"/>
</dbReference>
<keyword evidence="3 10" id="KW-0479">Metal-binding</keyword>
<dbReference type="InterPro" id="IPR001623">
    <property type="entry name" value="DnaJ_domain"/>
</dbReference>
<dbReference type="InterPro" id="IPR002939">
    <property type="entry name" value="DnaJ_C"/>
</dbReference>
<evidence type="ECO:0000256" key="8">
    <source>
        <dbReference type="ARBA" id="ARBA00023136"/>
    </source>
</evidence>
<dbReference type="Gene3D" id="1.10.287.110">
    <property type="entry name" value="DnaJ domain"/>
    <property type="match status" value="1"/>
</dbReference>
<reference evidence="14" key="1">
    <citation type="submission" date="2020-06" db="EMBL/GenBank/DDBJ databases">
        <authorList>
            <person name="Li T."/>
            <person name="Hu X."/>
            <person name="Zhang T."/>
            <person name="Song X."/>
            <person name="Zhang H."/>
            <person name="Dai N."/>
            <person name="Sheng W."/>
            <person name="Hou X."/>
            <person name="Wei L."/>
        </authorList>
    </citation>
    <scope>NUCLEOTIDE SEQUENCE</scope>
    <source>
        <strain evidence="14">3651</strain>
        <tissue evidence="14">Leaf</tissue>
    </source>
</reference>
<dbReference type="FunFam" id="3.80.10.10:FF:000400">
    <property type="entry name" value="Nuclear pore complex protein NUP107"/>
    <property type="match status" value="1"/>
</dbReference>
<dbReference type="HAMAP" id="MF_01152">
    <property type="entry name" value="DnaJ"/>
    <property type="match status" value="1"/>
</dbReference>
<feature type="zinc finger region" description="CR-type" evidence="10">
    <location>
        <begin position="532"/>
        <end position="610"/>
    </location>
</feature>
<accession>A0AAE2C9Y7</accession>
<keyword evidence="2" id="KW-0433">Leucine-rich repeat</keyword>
<dbReference type="PROSITE" id="PS50076">
    <property type="entry name" value="DNAJ_2"/>
    <property type="match status" value="1"/>
</dbReference>
<keyword evidence="6 10" id="KW-0863">Zinc-finger</keyword>
<evidence type="ECO:0000256" key="6">
    <source>
        <dbReference type="ARBA" id="ARBA00022771"/>
    </source>
</evidence>
<comment type="caution">
    <text evidence="14">The sequence shown here is derived from an EMBL/GenBank/DDBJ whole genome shotgun (WGS) entry which is preliminary data.</text>
</comment>
<dbReference type="InterPro" id="IPR008971">
    <property type="entry name" value="HSP40/DnaJ_pept-bd"/>
</dbReference>
<dbReference type="PROSITE" id="PS00636">
    <property type="entry name" value="DNAJ_1"/>
    <property type="match status" value="1"/>
</dbReference>
<dbReference type="SMART" id="SM00271">
    <property type="entry name" value="DnaJ"/>
    <property type="match status" value="1"/>
</dbReference>
<dbReference type="FunFam" id="2.60.260.20:FF:000005">
    <property type="entry name" value="Chaperone protein dnaJ 1, mitochondrial"/>
    <property type="match status" value="1"/>
</dbReference>
<dbReference type="Pfam" id="PF00560">
    <property type="entry name" value="LRR_1"/>
    <property type="match status" value="4"/>
</dbReference>
<dbReference type="PANTHER" id="PTHR43096:SF52">
    <property type="entry name" value="DNAJ HOMOLOG 1, MITOCHONDRIAL-RELATED"/>
    <property type="match status" value="1"/>
</dbReference>
<dbReference type="InterPro" id="IPR036869">
    <property type="entry name" value="J_dom_sf"/>
</dbReference>
<name>A0AAE2C9Y7_9LAMI</name>
<dbReference type="InterPro" id="IPR036410">
    <property type="entry name" value="HSP_DnaJ_Cys-rich_dom_sf"/>
</dbReference>
<dbReference type="AlphaFoldDB" id="A0AAE2C9Y7"/>
<keyword evidence="7 10" id="KW-0862">Zinc</keyword>
<dbReference type="GO" id="GO:0016020">
    <property type="term" value="C:membrane"/>
    <property type="evidence" value="ECO:0007669"/>
    <property type="project" value="UniProtKB-SubCell"/>
</dbReference>
<dbReference type="NCBIfam" id="TIGR02349">
    <property type="entry name" value="DnaJ_bact"/>
    <property type="match status" value="1"/>
</dbReference>
<keyword evidence="4 11" id="KW-0732">Signal</keyword>
<dbReference type="CDD" id="cd10719">
    <property type="entry name" value="DnaJ_zf"/>
    <property type="match status" value="1"/>
</dbReference>
<evidence type="ECO:0000313" key="15">
    <source>
        <dbReference type="Proteomes" id="UP001293254"/>
    </source>
</evidence>
<dbReference type="InterPro" id="IPR032675">
    <property type="entry name" value="LRR_dom_sf"/>
</dbReference>
<evidence type="ECO:0000256" key="11">
    <source>
        <dbReference type="SAM" id="SignalP"/>
    </source>
</evidence>
<dbReference type="PANTHER" id="PTHR43096">
    <property type="entry name" value="DNAJ HOMOLOG 1, MITOCHONDRIAL-RELATED"/>
    <property type="match status" value="1"/>
</dbReference>
<feature type="chain" id="PRO_5042064308" evidence="11">
    <location>
        <begin position="17"/>
        <end position="763"/>
    </location>
</feature>
<keyword evidence="5" id="KW-0677">Repeat</keyword>
<feature type="signal peptide" evidence="11">
    <location>
        <begin position="1"/>
        <end position="16"/>
    </location>
</feature>
<keyword evidence="8" id="KW-0472">Membrane</keyword>
<dbReference type="Pfam" id="PF08263">
    <property type="entry name" value="LRRNT_2"/>
    <property type="match status" value="1"/>
</dbReference>
<sequence length="763" mass="83433">MLLAFLFLLFSPLSAAGLCHPDDKSALLEFKHSFSNPNPLPSWDPAFDCCDWYGVECNETTNYVIGLNIISDYLNGTIPTVLPKLKHLQHLRLHKIPNLVGKIPPEIGQLPHLTYLVISWTNVSGPVPDFLANLKNLAYLILSFNRLSGSIPPSLATLPYLYAIDLSRNQLTGPIPELFGHFASTAGFPGLDLSHNMLSGDIPASLATVNFSHVDISRNNLSGDASVFFGMGKITDTIVISRNNFEFDFSKVSFMESLDVLDISHNKIYGSIPPQITDAVYLQFLNVSYNRLCGKIPTGWKLRYRSESWDNTSFLHNRVLPHTHFPPAVSPESTTVTQPTNGPNCDPLLSGGCRSFSATISNQSRGLFSSNLGNVDNEKFWLKLGFSNNLFGASRSIHGTAQLSRDFYDVLGVSKNATASEIKKAYYGLAKKLHPDTNKDDPEAEKKFQEVQKAYEVLKDEEKRQQYDQLGHEAFECAGNGEGPGFDPFGAGFNPFQDIFRNADIFNIFNRNMGGEDVKVSVELSFMEAVHGCTKTLSILTDLTCDTCGGTGVPPGTRPETCKRCRGSGMIVSQNGPFTLQSTCPNCGGAGKIVSSFCKSCKGKRVVRGPKTVKLNVMAGVDNNETIKIARSGGADPDGNQPGDLYVMIKVREDPVFRREGADIHVDAVLTISQAILGGTIQVPTLTGDVVVKVRPGTQPGQKVVLRKKGIKVRNSFSFGDEYVHFNVSIPTNLTERQRQLIEEFAKEEQGEDDKGAAAGVSG</sequence>
<dbReference type="FunFam" id="1.10.287.110:FF:000058">
    <property type="entry name" value="Chaperone protein dnaJ GFA2, mitochondrial"/>
    <property type="match status" value="1"/>
</dbReference>
<dbReference type="GO" id="GO:0051082">
    <property type="term" value="F:unfolded protein binding"/>
    <property type="evidence" value="ECO:0007669"/>
    <property type="project" value="InterPro"/>
</dbReference>
<dbReference type="SUPFAM" id="SSF46565">
    <property type="entry name" value="Chaperone J-domain"/>
    <property type="match status" value="1"/>
</dbReference>
<dbReference type="GO" id="GO:0009408">
    <property type="term" value="P:response to heat"/>
    <property type="evidence" value="ECO:0007669"/>
    <property type="project" value="InterPro"/>
</dbReference>
<dbReference type="Gene3D" id="2.60.260.20">
    <property type="entry name" value="Urease metallochaperone UreE, N-terminal domain"/>
    <property type="match status" value="2"/>
</dbReference>
<dbReference type="Proteomes" id="UP001293254">
    <property type="component" value="Unassembled WGS sequence"/>
</dbReference>
<evidence type="ECO:0000256" key="9">
    <source>
        <dbReference type="ARBA" id="ARBA00023186"/>
    </source>
</evidence>
<evidence type="ECO:0000313" key="14">
    <source>
        <dbReference type="EMBL" id="KAK4414422.1"/>
    </source>
</evidence>
<keyword evidence="15" id="KW-1185">Reference proteome</keyword>
<dbReference type="SUPFAM" id="SSF49493">
    <property type="entry name" value="HSP40/DnaJ peptide-binding domain"/>
    <property type="match status" value="2"/>
</dbReference>
<feature type="domain" description="CR-type" evidence="13">
    <location>
        <begin position="532"/>
        <end position="610"/>
    </location>
</feature>
<dbReference type="PRINTS" id="PR00625">
    <property type="entry name" value="JDOMAIN"/>
</dbReference>
<dbReference type="InterPro" id="IPR018253">
    <property type="entry name" value="DnaJ_domain_CS"/>
</dbReference>
<dbReference type="CDD" id="cd10747">
    <property type="entry name" value="DnaJ_C"/>
    <property type="match status" value="1"/>
</dbReference>
<evidence type="ECO:0000256" key="7">
    <source>
        <dbReference type="ARBA" id="ARBA00022833"/>
    </source>
</evidence>
<dbReference type="GO" id="GO:0005737">
    <property type="term" value="C:cytoplasm"/>
    <property type="evidence" value="ECO:0007669"/>
    <property type="project" value="TreeGrafter"/>
</dbReference>
<dbReference type="GO" id="GO:0031072">
    <property type="term" value="F:heat shock protein binding"/>
    <property type="evidence" value="ECO:0007669"/>
    <property type="project" value="InterPro"/>
</dbReference>
<evidence type="ECO:0000256" key="5">
    <source>
        <dbReference type="ARBA" id="ARBA00022737"/>
    </source>
</evidence>
<organism evidence="14 15">
    <name type="scientific">Sesamum alatum</name>
    <dbReference type="NCBI Taxonomy" id="300844"/>
    <lineage>
        <taxon>Eukaryota</taxon>
        <taxon>Viridiplantae</taxon>
        <taxon>Streptophyta</taxon>
        <taxon>Embryophyta</taxon>
        <taxon>Tracheophyta</taxon>
        <taxon>Spermatophyta</taxon>
        <taxon>Magnoliopsida</taxon>
        <taxon>eudicotyledons</taxon>
        <taxon>Gunneridae</taxon>
        <taxon>Pentapetalae</taxon>
        <taxon>asterids</taxon>
        <taxon>lamiids</taxon>
        <taxon>Lamiales</taxon>
        <taxon>Pedaliaceae</taxon>
        <taxon>Sesamum</taxon>
    </lineage>
</organism>
<dbReference type="InterPro" id="IPR013210">
    <property type="entry name" value="LRR_N_plant-typ"/>
</dbReference>
<dbReference type="Pfam" id="PF00684">
    <property type="entry name" value="DnaJ_CXXCXGXG"/>
    <property type="match status" value="1"/>
</dbReference>
<dbReference type="Gene3D" id="3.80.10.10">
    <property type="entry name" value="Ribonuclease Inhibitor"/>
    <property type="match status" value="1"/>
</dbReference>